<protein>
    <submittedName>
        <fullName evidence="1">Uncharacterized protein</fullName>
    </submittedName>
</protein>
<comment type="caution">
    <text evidence="1">The sequence shown here is derived from an EMBL/GenBank/DDBJ whole genome shotgun (WGS) entry which is preliminary data.</text>
</comment>
<proteinExistence type="predicted"/>
<evidence type="ECO:0000313" key="2">
    <source>
        <dbReference type="Proteomes" id="UP000186817"/>
    </source>
</evidence>
<gene>
    <name evidence="1" type="ORF">AK812_SmicGene35294</name>
</gene>
<organism evidence="1 2">
    <name type="scientific">Symbiodinium microadriaticum</name>
    <name type="common">Dinoflagellate</name>
    <name type="synonym">Zooxanthella microadriatica</name>
    <dbReference type="NCBI Taxonomy" id="2951"/>
    <lineage>
        <taxon>Eukaryota</taxon>
        <taxon>Sar</taxon>
        <taxon>Alveolata</taxon>
        <taxon>Dinophyceae</taxon>
        <taxon>Suessiales</taxon>
        <taxon>Symbiodiniaceae</taxon>
        <taxon>Symbiodinium</taxon>
    </lineage>
</organism>
<keyword evidence="2" id="KW-1185">Reference proteome</keyword>
<evidence type="ECO:0000313" key="1">
    <source>
        <dbReference type="EMBL" id="OLP83891.1"/>
    </source>
</evidence>
<dbReference type="Proteomes" id="UP000186817">
    <property type="component" value="Unassembled WGS sequence"/>
</dbReference>
<name>A0A1Q9CLU1_SYMMI</name>
<sequence length="340" mass="38250">MDLEECAVYDCNHGKQYYPGWLVDDFKNNVCNKQCPAADKNVSYYCGPDDLLSSQRPKFQAYGGVQELRGPAGVTSREITWHRGPRHHLKLHYAVVLAEEQHVVNLDDVEEIWRITCPAEDAQRMELDLISSREATTLREHFLSLLRSYQSLVVAGSPFLSRRCCKAPQSILKRVVGVHGLEGVVVLDVEQIDYTQVFRHANVSFHAHTPGGRHVLHEQHVRNDAVGLQEPQDVCQCPKDEWDTVSSVDCALKCSCQYDATLSGGCSDDPSAETILYYCKQILAPEIRNQLESLVCIWQVVGGFWSSIGNFFRNAWHAVQHIASDVEHMVEKAAAVVKLC</sequence>
<dbReference type="OrthoDB" id="408029at2759"/>
<accession>A0A1Q9CLU1</accession>
<dbReference type="AlphaFoldDB" id="A0A1Q9CLU1"/>
<dbReference type="EMBL" id="LSRX01001084">
    <property type="protein sequence ID" value="OLP83891.1"/>
    <property type="molecule type" value="Genomic_DNA"/>
</dbReference>
<reference evidence="1 2" key="1">
    <citation type="submission" date="2016-02" db="EMBL/GenBank/DDBJ databases">
        <title>Genome analysis of coral dinoflagellate symbionts highlights evolutionary adaptations to a symbiotic lifestyle.</title>
        <authorList>
            <person name="Aranda M."/>
            <person name="Li Y."/>
            <person name="Liew Y.J."/>
            <person name="Baumgarten S."/>
            <person name="Simakov O."/>
            <person name="Wilson M."/>
            <person name="Piel J."/>
            <person name="Ashoor H."/>
            <person name="Bougouffa S."/>
            <person name="Bajic V.B."/>
            <person name="Ryu T."/>
            <person name="Ravasi T."/>
            <person name="Bayer T."/>
            <person name="Micklem G."/>
            <person name="Kim H."/>
            <person name="Bhak J."/>
            <person name="Lajeunesse T.C."/>
            <person name="Voolstra C.R."/>
        </authorList>
    </citation>
    <scope>NUCLEOTIDE SEQUENCE [LARGE SCALE GENOMIC DNA]</scope>
    <source>
        <strain evidence="1 2">CCMP2467</strain>
    </source>
</reference>